<keyword evidence="2" id="KW-1185">Reference proteome</keyword>
<dbReference type="PANTHER" id="PTHR35304:SF1">
    <property type="entry name" value="OS05G0120300 PROTEIN"/>
    <property type="match status" value="1"/>
</dbReference>
<dbReference type="STRING" id="3476.A0A2P5DHR0"/>
<gene>
    <name evidence="1" type="ORF">PanWU01x14_062790</name>
</gene>
<dbReference type="AlphaFoldDB" id="A0A2P5DHR0"/>
<dbReference type="Proteomes" id="UP000237105">
    <property type="component" value="Unassembled WGS sequence"/>
</dbReference>
<accession>A0A2P5DHR0</accession>
<dbReference type="OrthoDB" id="749576at2759"/>
<comment type="caution">
    <text evidence="1">The sequence shown here is derived from an EMBL/GenBank/DDBJ whole genome shotgun (WGS) entry which is preliminary data.</text>
</comment>
<proteinExistence type="predicted"/>
<dbReference type="PANTHER" id="PTHR35304">
    <property type="entry name" value="OS05G0120300 PROTEIN-RELATED"/>
    <property type="match status" value="1"/>
</dbReference>
<evidence type="ECO:0000313" key="1">
    <source>
        <dbReference type="EMBL" id="PON72810.1"/>
    </source>
</evidence>
<sequence length="150" mass="17142">MTSVCISNCVNDARDPRVPVRATYLNLYKWPESDAEFVRSVSSRGCRPGTHVRYGHPRVVDSISCRQIYLRSYTFSRKETVPERTQKCFGRVKQKMADFDHGDEGKQKSKTGKKKKCLFLGKVRELSYAALFGIFQRCLYCAATVDVADQ</sequence>
<reference evidence="2" key="1">
    <citation type="submission" date="2016-06" db="EMBL/GenBank/DDBJ databases">
        <title>Parallel loss of symbiosis genes in relatives of nitrogen-fixing non-legume Parasponia.</title>
        <authorList>
            <person name="Van Velzen R."/>
            <person name="Holmer R."/>
            <person name="Bu F."/>
            <person name="Rutten L."/>
            <person name="Van Zeijl A."/>
            <person name="Liu W."/>
            <person name="Santuari L."/>
            <person name="Cao Q."/>
            <person name="Sharma T."/>
            <person name="Shen D."/>
            <person name="Roswanjaya Y."/>
            <person name="Wardhani T."/>
            <person name="Kalhor M.S."/>
            <person name="Jansen J."/>
            <person name="Van den Hoogen J."/>
            <person name="Gungor B."/>
            <person name="Hartog M."/>
            <person name="Hontelez J."/>
            <person name="Verver J."/>
            <person name="Yang W.-C."/>
            <person name="Schijlen E."/>
            <person name="Repin R."/>
            <person name="Schilthuizen M."/>
            <person name="Schranz E."/>
            <person name="Heidstra R."/>
            <person name="Miyata K."/>
            <person name="Fedorova E."/>
            <person name="Kohlen W."/>
            <person name="Bisseling T."/>
            <person name="Smit S."/>
            <person name="Geurts R."/>
        </authorList>
    </citation>
    <scope>NUCLEOTIDE SEQUENCE [LARGE SCALE GENOMIC DNA]</scope>
    <source>
        <strain evidence="2">cv. WU1-14</strain>
    </source>
</reference>
<dbReference type="EMBL" id="JXTB01000037">
    <property type="protein sequence ID" value="PON72810.1"/>
    <property type="molecule type" value="Genomic_DNA"/>
</dbReference>
<protein>
    <submittedName>
        <fullName evidence="1">Uncharacterized protein</fullName>
    </submittedName>
</protein>
<organism evidence="1 2">
    <name type="scientific">Parasponia andersonii</name>
    <name type="common">Sponia andersonii</name>
    <dbReference type="NCBI Taxonomy" id="3476"/>
    <lineage>
        <taxon>Eukaryota</taxon>
        <taxon>Viridiplantae</taxon>
        <taxon>Streptophyta</taxon>
        <taxon>Embryophyta</taxon>
        <taxon>Tracheophyta</taxon>
        <taxon>Spermatophyta</taxon>
        <taxon>Magnoliopsida</taxon>
        <taxon>eudicotyledons</taxon>
        <taxon>Gunneridae</taxon>
        <taxon>Pentapetalae</taxon>
        <taxon>rosids</taxon>
        <taxon>fabids</taxon>
        <taxon>Rosales</taxon>
        <taxon>Cannabaceae</taxon>
        <taxon>Parasponia</taxon>
    </lineage>
</organism>
<evidence type="ECO:0000313" key="2">
    <source>
        <dbReference type="Proteomes" id="UP000237105"/>
    </source>
</evidence>
<name>A0A2P5DHR0_PARAD</name>